<evidence type="ECO:0000313" key="1">
    <source>
        <dbReference type="EMBL" id="OQE85218.1"/>
    </source>
</evidence>
<dbReference type="EMBL" id="MOOB01000024">
    <property type="protein sequence ID" value="OQE85218.1"/>
    <property type="molecule type" value="Genomic_DNA"/>
</dbReference>
<comment type="caution">
    <text evidence="1">The sequence shown here is derived from an EMBL/GenBank/DDBJ whole genome shotgun (WGS) entry which is preliminary data.</text>
</comment>
<organism evidence="1 2">
    <name type="scientific">Penicillium nalgiovense</name>
    <dbReference type="NCBI Taxonomy" id="60175"/>
    <lineage>
        <taxon>Eukaryota</taxon>
        <taxon>Fungi</taxon>
        <taxon>Dikarya</taxon>
        <taxon>Ascomycota</taxon>
        <taxon>Pezizomycotina</taxon>
        <taxon>Eurotiomycetes</taxon>
        <taxon>Eurotiomycetidae</taxon>
        <taxon>Eurotiales</taxon>
        <taxon>Aspergillaceae</taxon>
        <taxon>Penicillium</taxon>
    </lineage>
</organism>
<accession>A0A1V6YD25</accession>
<protein>
    <submittedName>
        <fullName evidence="1">Uncharacterized protein</fullName>
    </submittedName>
</protein>
<name>A0A1V6YD25_PENNA</name>
<evidence type="ECO:0000313" key="2">
    <source>
        <dbReference type="Proteomes" id="UP000191691"/>
    </source>
</evidence>
<proteinExistence type="predicted"/>
<sequence>MSAKAMCGRYALIVVRVGARSVARSRYDTGGNGDVRAVAILKWNHNRRTKVVSTFVELYVRDRDGDFLVPRWNCEVTTEALSEIVAEAIYNKDSGG</sequence>
<keyword evidence="2" id="KW-1185">Reference proteome</keyword>
<reference evidence="2" key="1">
    <citation type="journal article" date="2017" name="Nat. Microbiol.">
        <title>Global analysis of biosynthetic gene clusters reveals vast potential of secondary metabolite production in Penicillium species.</title>
        <authorList>
            <person name="Nielsen J.C."/>
            <person name="Grijseels S."/>
            <person name="Prigent S."/>
            <person name="Ji B."/>
            <person name="Dainat J."/>
            <person name="Nielsen K.F."/>
            <person name="Frisvad J.C."/>
            <person name="Workman M."/>
            <person name="Nielsen J."/>
        </authorList>
    </citation>
    <scope>NUCLEOTIDE SEQUENCE [LARGE SCALE GENOMIC DNA]</scope>
    <source>
        <strain evidence="2">IBT 13039</strain>
    </source>
</reference>
<dbReference type="Proteomes" id="UP000191691">
    <property type="component" value="Unassembled WGS sequence"/>
</dbReference>
<dbReference type="AlphaFoldDB" id="A0A1V6YD25"/>
<gene>
    <name evidence="1" type="ORF">PENNAL_c0024G07358</name>
</gene>